<feature type="region of interest" description="Disordered" evidence="1">
    <location>
        <begin position="1260"/>
        <end position="1335"/>
    </location>
</feature>
<feature type="compositionally biased region" description="Basic and acidic residues" evidence="1">
    <location>
        <begin position="1260"/>
        <end position="1292"/>
    </location>
</feature>
<dbReference type="InterPro" id="IPR044932">
    <property type="entry name" value="PfEMP1_ATS_sf"/>
</dbReference>
<dbReference type="Pfam" id="PF22672">
    <property type="entry name" value="DBL_C"/>
    <property type="match status" value="2"/>
</dbReference>
<dbReference type="InterPro" id="IPR004258">
    <property type="entry name" value="DBL"/>
</dbReference>
<dbReference type="Pfam" id="PF18562">
    <property type="entry name" value="CIDR1_gamma"/>
    <property type="match status" value="1"/>
</dbReference>
<evidence type="ECO:0000259" key="5">
    <source>
        <dbReference type="Pfam" id="PF15447"/>
    </source>
</evidence>
<dbReference type="EMBL" id="GG663762">
    <property type="protein sequence ID" value="KNC35056.1"/>
    <property type="molecule type" value="Genomic_DNA"/>
</dbReference>
<feature type="domain" description="Duffy-binding-like" evidence="2">
    <location>
        <begin position="1885"/>
        <end position="2029"/>
    </location>
</feature>
<feature type="domain" description="Plasmodium falciparum erythrocyte membrane protein-1 N-terminal segment" evidence="5">
    <location>
        <begin position="13"/>
        <end position="48"/>
    </location>
</feature>
<dbReference type="FunFam" id="1.20.1310.20:FF:000001">
    <property type="entry name" value="Erythrocyte membrane protein 1, PfEMP1"/>
    <property type="match status" value="1"/>
</dbReference>
<feature type="region of interest" description="Disordered" evidence="1">
    <location>
        <begin position="2524"/>
        <end position="2555"/>
    </location>
</feature>
<proteinExistence type="predicted"/>
<reference evidence="9" key="1">
    <citation type="submission" date="2015-07" db="EMBL/GenBank/DDBJ databases">
        <title>Annotation of Plasmodium falciparum RAJ116.</title>
        <authorList>
            <consortium name="The Broad Institute Genome Sequencing Platform"/>
            <person name="Volkman S.K."/>
            <person name="Neafsey D.E."/>
            <person name="Dash A.P."/>
            <person name="Chitnis C.E."/>
            <person name="Hartl D.L."/>
            <person name="Young S.K."/>
            <person name="Zeng Q."/>
            <person name="Koehrsen M."/>
            <person name="Alvarado L."/>
            <person name="Berlin A."/>
            <person name="Borenstein D."/>
            <person name="Chapman S.B."/>
            <person name="Chen Z."/>
            <person name="Engels R."/>
            <person name="Freedman E."/>
            <person name="Gellesch M."/>
            <person name="Goldberg J."/>
            <person name="Griggs A."/>
            <person name="Gujja S."/>
            <person name="Heilman E.R."/>
            <person name="Heiman D.I."/>
            <person name="Howarth C."/>
            <person name="Jen D."/>
            <person name="Larson L."/>
            <person name="Mehta T."/>
            <person name="Neiman D."/>
            <person name="Park D."/>
            <person name="Pearson M."/>
            <person name="Roberts A."/>
            <person name="Saif S."/>
            <person name="Shea T."/>
            <person name="Shenoy N."/>
            <person name="Sisk P."/>
            <person name="Stolte C."/>
            <person name="Sykes S."/>
            <person name="Walk T."/>
            <person name="White J."/>
            <person name="Yandava C."/>
            <person name="Haas B."/>
            <person name="Henn M.R."/>
            <person name="Nusbaum C."/>
            <person name="Birren B."/>
        </authorList>
    </citation>
    <scope>NUCLEOTIDE SEQUENCE [LARGE SCALE GENOMIC DNA]</scope>
    <source>
        <strain evidence="9">RAJ116</strain>
    </source>
</reference>
<feature type="compositionally biased region" description="Low complexity" evidence="1">
    <location>
        <begin position="2374"/>
        <end position="2384"/>
    </location>
</feature>
<feature type="region of interest" description="Disordered" evidence="1">
    <location>
        <begin position="1438"/>
        <end position="1466"/>
    </location>
</feature>
<dbReference type="Gene3D" id="1.20.1310.20">
    <property type="entry name" value="Duffy-antigen binding domain"/>
    <property type="match status" value="3"/>
</dbReference>
<evidence type="ECO:0000259" key="7">
    <source>
        <dbReference type="Pfam" id="PF22672"/>
    </source>
</evidence>
<feature type="region of interest" description="Disordered" evidence="1">
    <location>
        <begin position="2360"/>
        <end position="2384"/>
    </location>
</feature>
<dbReference type="FunFam" id="1.10.1900.40:FF:000003">
    <property type="entry name" value="Erythrocyte membrane protein 1"/>
    <property type="match status" value="1"/>
</dbReference>
<evidence type="ECO:0000259" key="4">
    <source>
        <dbReference type="Pfam" id="PF15445"/>
    </source>
</evidence>
<dbReference type="Pfam" id="PF15447">
    <property type="entry name" value="NTS"/>
    <property type="match status" value="1"/>
</dbReference>
<feature type="compositionally biased region" description="Acidic residues" evidence="1">
    <location>
        <begin position="1448"/>
        <end position="1458"/>
    </location>
</feature>
<dbReference type="InterPro" id="IPR054595">
    <property type="entry name" value="DBL_C"/>
</dbReference>
<evidence type="ECO:0000256" key="1">
    <source>
        <dbReference type="SAM" id="MobiDB-lite"/>
    </source>
</evidence>
<evidence type="ECO:0000259" key="2">
    <source>
        <dbReference type="Pfam" id="PF03011"/>
    </source>
</evidence>
<dbReference type="Pfam" id="PF05424">
    <property type="entry name" value="Duffy_binding"/>
    <property type="match status" value="3"/>
</dbReference>
<dbReference type="Pfam" id="PF15445">
    <property type="entry name" value="ATS"/>
    <property type="match status" value="1"/>
</dbReference>
<dbReference type="SUPFAM" id="SSF140924">
    <property type="entry name" value="Duffy binding domain-like"/>
    <property type="match status" value="5"/>
</dbReference>
<name>A0A0L0CS46_PLAFA</name>
<sequence>MGSGKGGGTKDDDAKYMFDRIGKDVYDQVKKDGAETYKDYLKGNLTDSSIWGETVTFSDTCNLVQKYYTKRLGGNGDPCTNLSGKVEVKRFSDTLGGQCTNSKMRSGGEGACAPYRRLHLCHHNLETINNTTSTTSDTLLAEVCMAAKYEGNSINTPYPQHQQTNNDSASQLCTVLARSFADIGDIIRGRDLFHGNPQEKEKRDELEKNLKTIFEKIHSGLTKNGAKDYYKDDAKKNFYRLREDWWTANRATVWKALTCDVKSGNNYFRRTCGDEKTGTLTPSQCRCNGDKPDDDKANTDPPTYFDYVPQYLRWFEEWAEDFCRLRKRKLEDAKNKCRKTESGQPKYCDLNRHDCVKTIRGDHDFVEDEDCKYCHFSCSHFVNWIDNQKLEFLKQKNKYGKEISGGGGGSRRQKRGTTTKYEGYEKKFYGELKKNKYVKVGEFLDLLSKEKTCTKNNDIEDRGNIDFKTVKSSSAKNSGGDGNKTFYRTTYCEACPWCGAQKKSNGGGWEAKTEPCGSANTKVYDPNKTTNIPILTGDKTKSEIVERYTKFCKNNGKNGVTSGGNGATGTVNGAASNSDNATTGYCGGNSDSSLCEKWTCYYKKNNKDGKKDINFCVLQDGNENTKDQKDKSYNAFFWDWVYHMLHDSLDWRKQLGNCINNNTNDNRCKKKNKCKDNCECFAKWVEHKQQEWDAIKKHFLKQDDIKNQTDCDPIVTLEFLLEEDELLKNIKDTHANADDIDRIEKMLQQAGVVGGGTRAMCGTGGANGQNSIIDKLLKHEKKDATKCKDCQEPQQSLGRSLNPHVVDDDGSPKKRDKRTNPCYSDTTTEYAVLAEKVAQILQGEAQTQLGQNKSSLLGDIKKAEFKNKAVKVGALKKVCELTKDHTNDSRHGIDEYKGPCTGKDGGNERFNAGTKWEGDNFVSATHKNLYIPPRRQHMCTSNLEKLNYASVIGSNNVNDTFLVDVLLAAKEEAEDIKNNYNEGNNGQNKGKTGLNNEKTVCRAMKNSFADIGDIIRGRDLWDEDSGAQDMERNLKKIFENIKNNHPGIKVNDKYTQDENKTPPYKQMREDWWEANRDQVWKAMKCKTPHGNFPCSGTDVPLEDYVPQRLRWMTEWAEWFCKMQSQEYENLFTQCMTCKNNRTKCTSGESEVCKQCKAACDNYTKVVREWEEQWNNMLLQYTLLYWQAKTTAAYGTVAYSGDVEPKDKPVVAFLQKLQKQNSGKTTYDTAAGYIHQELPHTQCQIQKHFCTSDKEDKDYVFRDKPNDHDDECNCDKKTASSPEELGRRERNEDEQSPQTPDHSESASDSEEDEEEEEEEDVDEPQAEEEEEKGPTVVDVCATVAKALTGDNLTQACQQKYEYGREKFPNWKCVTPSGSDTTGSGKDGAICIPPRRRKLYLHKIEGVDTTTESLRDWFVKSAAVETFFLWHKYKVENTKSKGETQSVGNGDDEDDPDTDPETSLKKGKIPDGFLHQMFYTLGDYRDILYSGSNDNTKSSTYNDILKGDKEIKGRESKIQEQLKKFFQNNGNQPSTSVTTPQQTWWKENAQHIWHGMICALTYKENGAKGTTTPLEQIEGAQNLLNKIKEETGKEKGEYHYEKVTLENSGTQPKTNDPLNNPKLENFVKIPTYFRWLHEWGSDFCGTRKRMLEKIKEECMDGDGKQKKCSGDGEDCKTILSQKYNIFPDFNCPSCSKPCGLYKRWIKIKKDEFNKQKEAYTEQKTKCQKENEDAASFLEKLKNGPCKTDNENAEDKLDFSQPDVTFRPATNCGTCSQFKIKCENGKCKNGGETNVGCTGNNGGTTTITANHIGNGGRSTQKLDMLVSDDSKSGSGFDGLGECKEAHIFKGIRKDEWECGNVCGYNVCKPKSDNGENVNGNQIIIIRALFKRWLEYFLKDYNKIRTKLKPCMNKGEESPCINDYDKKHKCVEQWIKLKKDEWQQIKKHYLKQNEDGDKNLTSLVKNFLEELQHLTEFKEAIKPCGGLKAFESFCGLNGAEKSKTKGDDERDLVVCFLEKLEKKIEQCKKKHDETSVENGGKSCTPLDNTTLEEPLEEEDQNPEDAQKMIPKICGEMKEETKQEEGEDECKAAETPIVPENGEPKENEQEKEDKDGGPTGPQEPSPKADSDGEANPNEPTEPAKEKETKDTKPDKDKDKVEKAPVKPPSQPTNPPQVEENPFDNPAVIPPLVTSTLAWSVGIGFAAFTYFFLKKKTHTPVDLLRVINIPKSDYDIPTKLSPNRYIPYTSGKYRGKRYIYLEGDSGTDSGYTDHYSDITSSSESEYEELDINDIYVPGSPKYKTLIEVVLEPSGKLSGNTIPTSGNNTTASDTQNDIQNDGIPSNKFTDNEWNTLKDEFISQYLQSEQPKDVPNDYRSGNSSTNTNITTTSRDNMEEKPFITSIHDRNLYSGEEYSYNVNMVNSMDDIPINSHNNVYSGIDLINDTLGGNKHIDIYDELLKRKENELFGTNHTKKNTSTNSVAKLTNSDPIHNQLELFHKWLDRHRDMCEKWENHHERLAKLKELWENETHSGNINPSGNTTPTSDIPSGKQSDIPSDNNIHSDIPYVLNTDVSIQIHMDNPKTTNEFTYVDSNPNQVDDTYVDSNPDNSSMDTILEDLDKPFNEPYYYDMYDDDIYYDVHDHDTSTVDSNAMDIPSKVQIEMDVNTKLVKEKYPIADVWDI</sequence>
<evidence type="ECO:0000259" key="3">
    <source>
        <dbReference type="Pfam" id="PF05424"/>
    </source>
</evidence>
<feature type="region of interest" description="Disordered" evidence="1">
    <location>
        <begin position="785"/>
        <end position="822"/>
    </location>
</feature>
<feature type="compositionally biased region" description="Basic and acidic residues" evidence="1">
    <location>
        <begin position="2073"/>
        <end position="2087"/>
    </location>
</feature>
<dbReference type="InterPro" id="IPR041480">
    <property type="entry name" value="CIDR1_gamma"/>
</dbReference>
<accession>A0A0L0CS46</accession>
<dbReference type="InterPro" id="IPR042202">
    <property type="entry name" value="Duffy-ag-bd_sf"/>
</dbReference>
<dbReference type="GO" id="GO:0046789">
    <property type="term" value="F:host cell surface receptor binding"/>
    <property type="evidence" value="ECO:0007669"/>
    <property type="project" value="InterPro"/>
</dbReference>
<feature type="domain" description="Duffy-binding-like" evidence="7">
    <location>
        <begin position="317"/>
        <end position="470"/>
    </location>
</feature>
<feature type="compositionally biased region" description="Acidic residues" evidence="1">
    <location>
        <begin position="1306"/>
        <end position="1330"/>
    </location>
</feature>
<organism evidence="8 9">
    <name type="scientific">Plasmodium falciparum RAJ116</name>
    <dbReference type="NCBI Taxonomy" id="580058"/>
    <lineage>
        <taxon>Eukaryota</taxon>
        <taxon>Sar</taxon>
        <taxon>Alveolata</taxon>
        <taxon>Apicomplexa</taxon>
        <taxon>Aconoidasida</taxon>
        <taxon>Haemosporida</taxon>
        <taxon>Plasmodiidae</taxon>
        <taxon>Plasmodium</taxon>
        <taxon>Plasmodium (Laverania)</taxon>
    </lineage>
</organism>
<dbReference type="Pfam" id="PF03011">
    <property type="entry name" value="PFEMP"/>
    <property type="match status" value="2"/>
</dbReference>
<feature type="compositionally biased region" description="Basic and acidic residues" evidence="1">
    <location>
        <begin position="2136"/>
        <end position="2159"/>
    </location>
</feature>
<feature type="region of interest" description="Disordered" evidence="1">
    <location>
        <begin position="2023"/>
        <end position="2044"/>
    </location>
</feature>
<feature type="compositionally biased region" description="Basic and acidic residues" evidence="1">
    <location>
        <begin position="2097"/>
        <end position="2111"/>
    </location>
</feature>
<feature type="compositionally biased region" description="Pro residues" evidence="1">
    <location>
        <begin position="2160"/>
        <end position="2169"/>
    </location>
</feature>
<dbReference type="FunFam" id="1.20.58.830:FF:000003">
    <property type="entry name" value="Erythrocyte membrane protein 1, PfEMP1"/>
    <property type="match status" value="1"/>
</dbReference>
<feature type="domain" description="Duffy-antigen binding" evidence="3">
    <location>
        <begin position="1388"/>
        <end position="1568"/>
    </location>
</feature>
<dbReference type="Gene3D" id="1.20.58.830">
    <property type="match status" value="4"/>
</dbReference>
<dbReference type="FunFam" id="1.20.58.1930:FF:000001">
    <property type="entry name" value="Erythrocyte membrane protein 1, PfEMP1"/>
    <property type="match status" value="1"/>
</dbReference>
<dbReference type="InterPro" id="IPR029210">
    <property type="entry name" value="PfEMP1_NTS"/>
</dbReference>
<dbReference type="Gene3D" id="1.20.58.1930">
    <property type="match status" value="1"/>
</dbReference>
<protein>
    <submittedName>
        <fullName evidence="8">Variant-specific surface protein 2</fullName>
    </submittedName>
</protein>
<feature type="domain" description="Cysteine-rich interdomain region 1 gamma" evidence="6">
    <location>
        <begin position="1816"/>
        <end position="1867"/>
    </location>
</feature>
<reference evidence="9" key="2">
    <citation type="submission" date="2015-07" db="EMBL/GenBank/DDBJ databases">
        <title>The genome sequence of Plasmodium falciparum RAJ116.</title>
        <authorList>
            <consortium name="The Broad Institute Genome Sequencing Platform"/>
            <person name="Volkman S.K."/>
            <person name="Neafsey D.E."/>
            <person name="Dash A.P."/>
            <person name="Chitnis C.E."/>
            <person name="Hartl D.L."/>
            <person name="Young S.K."/>
            <person name="Kodira C.D."/>
            <person name="Zeng Q."/>
            <person name="Koehrsen M."/>
            <person name="Godfrey P."/>
            <person name="Alvarado L."/>
            <person name="Berlin A."/>
            <person name="Borenstein D."/>
            <person name="Chen Z."/>
            <person name="Engels R."/>
            <person name="Freedman E."/>
            <person name="Gellesch M."/>
            <person name="Goldberg J."/>
            <person name="Griggs A."/>
            <person name="Gujja S."/>
            <person name="Heiman D."/>
            <person name="Hepburn T."/>
            <person name="Howarth C."/>
            <person name="Jen D."/>
            <person name="Larson L."/>
            <person name="Lewis B."/>
            <person name="Mehta T."/>
            <person name="Park D."/>
            <person name="Pearson M."/>
            <person name="Roberts A."/>
            <person name="Saif S."/>
            <person name="Shea T."/>
            <person name="Shenoy N."/>
            <person name="Sisk P."/>
            <person name="Stolte C."/>
            <person name="Sykes S."/>
            <person name="Walk T."/>
            <person name="White J."/>
            <person name="Yandava C."/>
            <person name="Wirth D.F."/>
            <person name="Nusbaum C."/>
            <person name="Birren B."/>
        </authorList>
    </citation>
    <scope>NUCLEOTIDE SEQUENCE [LARGE SCALE GENOMIC DNA]</scope>
    <source>
        <strain evidence="9">RAJ116</strain>
    </source>
</reference>
<feature type="domain" description="Duffy-antigen binding" evidence="3">
    <location>
        <begin position="929"/>
        <end position="1110"/>
    </location>
</feature>
<evidence type="ECO:0000259" key="6">
    <source>
        <dbReference type="Pfam" id="PF18562"/>
    </source>
</evidence>
<feature type="region of interest" description="Disordered" evidence="1">
    <location>
        <begin position="2311"/>
        <end position="2343"/>
    </location>
</feature>
<feature type="domain" description="Plasmodium falciparum erythrocyte membrane protein 1 acidic terminal segment" evidence="4">
    <location>
        <begin position="2190"/>
        <end position="2676"/>
    </location>
</feature>
<dbReference type="InterPro" id="IPR008602">
    <property type="entry name" value="Duffy-antigen-binding"/>
</dbReference>
<feature type="domain" description="Duffy-binding-like" evidence="2">
    <location>
        <begin position="636"/>
        <end position="792"/>
    </location>
</feature>
<gene>
    <name evidence="8" type="ORF">PFLG_00047</name>
</gene>
<dbReference type="GO" id="GO:0016020">
    <property type="term" value="C:membrane"/>
    <property type="evidence" value="ECO:0007669"/>
    <property type="project" value="InterPro"/>
</dbReference>
<evidence type="ECO:0000313" key="8">
    <source>
        <dbReference type="EMBL" id="KNC35056.1"/>
    </source>
</evidence>
<feature type="domain" description="Duffy-binding-like" evidence="7">
    <location>
        <begin position="1636"/>
        <end position="1765"/>
    </location>
</feature>
<dbReference type="Proteomes" id="UP000054566">
    <property type="component" value="Unassembled WGS sequence"/>
</dbReference>
<feature type="compositionally biased region" description="Polar residues" evidence="1">
    <location>
        <begin position="2525"/>
        <end position="2555"/>
    </location>
</feature>
<dbReference type="Gene3D" id="1.10.1900.40">
    <property type="entry name" value="Acidic terminal segments, variant surface antigen of PfEMP1"/>
    <property type="match status" value="2"/>
</dbReference>
<feature type="region of interest" description="Disordered" evidence="1">
    <location>
        <begin position="2073"/>
        <end position="2177"/>
    </location>
</feature>
<dbReference type="InterPro" id="IPR029211">
    <property type="entry name" value="PfEMP1_ATS"/>
</dbReference>
<evidence type="ECO:0000313" key="9">
    <source>
        <dbReference type="Proteomes" id="UP000054566"/>
    </source>
</evidence>
<feature type="domain" description="Duffy-antigen binding" evidence="3">
    <location>
        <begin position="110"/>
        <end position="313"/>
    </location>
</feature>